<keyword evidence="3" id="KW-1185">Reference proteome</keyword>
<feature type="transmembrane region" description="Helical" evidence="1">
    <location>
        <begin position="62"/>
        <end position="85"/>
    </location>
</feature>
<proteinExistence type="predicted"/>
<dbReference type="Proteomes" id="UP000295070">
    <property type="component" value="Chromosome 6"/>
</dbReference>
<evidence type="ECO:0000256" key="1">
    <source>
        <dbReference type="SAM" id="Phobius"/>
    </source>
</evidence>
<dbReference type="EMBL" id="SCKG01000006">
    <property type="protein sequence ID" value="TDH11976.1"/>
    <property type="molecule type" value="Genomic_DNA"/>
</dbReference>
<dbReference type="AlphaFoldDB" id="A0A484D8V2"/>
<organism evidence="2 3">
    <name type="scientific">Perca flavescens</name>
    <name type="common">American yellow perch</name>
    <name type="synonym">Morone flavescens</name>
    <dbReference type="NCBI Taxonomy" id="8167"/>
    <lineage>
        <taxon>Eukaryota</taxon>
        <taxon>Metazoa</taxon>
        <taxon>Chordata</taxon>
        <taxon>Craniata</taxon>
        <taxon>Vertebrata</taxon>
        <taxon>Euteleostomi</taxon>
        <taxon>Actinopterygii</taxon>
        <taxon>Neopterygii</taxon>
        <taxon>Teleostei</taxon>
        <taxon>Neoteleostei</taxon>
        <taxon>Acanthomorphata</taxon>
        <taxon>Eupercaria</taxon>
        <taxon>Perciformes</taxon>
        <taxon>Percoidei</taxon>
        <taxon>Percidae</taxon>
        <taxon>Percinae</taxon>
        <taxon>Perca</taxon>
    </lineage>
</organism>
<evidence type="ECO:0000313" key="2">
    <source>
        <dbReference type="EMBL" id="TDH11976.1"/>
    </source>
</evidence>
<gene>
    <name evidence="2" type="ORF">EPR50_G00066220</name>
</gene>
<reference evidence="2 3" key="1">
    <citation type="submission" date="2019-01" db="EMBL/GenBank/DDBJ databases">
        <title>A chromosome-scale genome assembly of the yellow perch, Perca flavescens.</title>
        <authorList>
            <person name="Feron R."/>
            <person name="Morvezen R."/>
            <person name="Bestin A."/>
            <person name="Haffray P."/>
            <person name="Klopp C."/>
            <person name="Zahm M."/>
            <person name="Cabau C."/>
            <person name="Roques C."/>
            <person name="Donnadieu C."/>
            <person name="Bouchez O."/>
            <person name="Christie M."/>
            <person name="Larson W."/>
            <person name="Guiguen Y."/>
        </authorList>
    </citation>
    <scope>NUCLEOTIDE SEQUENCE [LARGE SCALE GENOMIC DNA]</scope>
    <source>
        <strain evidence="2">YP-PL-M2</strain>
        <tissue evidence="2">Blood</tissue>
    </source>
</reference>
<keyword evidence="1" id="KW-1133">Transmembrane helix</keyword>
<keyword evidence="1" id="KW-0812">Transmembrane</keyword>
<keyword evidence="1" id="KW-0472">Membrane</keyword>
<name>A0A484D8V2_PERFV</name>
<protein>
    <submittedName>
        <fullName evidence="2">Uncharacterized protein</fullName>
    </submittedName>
</protein>
<accession>A0A484D8V2</accession>
<evidence type="ECO:0000313" key="3">
    <source>
        <dbReference type="Proteomes" id="UP000295070"/>
    </source>
</evidence>
<sequence>MLLFEVGHTKKHAFPYFLYKHLTSPYFTAPDNDDEDFERTEIPKLGAAADKNTGLKEEQTTMIVIIVAAVALALSVAVIVAIVLVKRHKYNRQQGIYSVPTEQDQKGAV</sequence>
<comment type="caution">
    <text evidence="2">The sequence shown here is derived from an EMBL/GenBank/DDBJ whole genome shotgun (WGS) entry which is preliminary data.</text>
</comment>